<evidence type="ECO:0000259" key="8">
    <source>
        <dbReference type="PROSITE" id="PS50850"/>
    </source>
</evidence>
<dbReference type="EMBL" id="APML01000056">
    <property type="protein sequence ID" value="ENH96181.1"/>
    <property type="molecule type" value="Genomic_DNA"/>
</dbReference>
<dbReference type="Pfam" id="PF07690">
    <property type="entry name" value="MFS_1"/>
    <property type="match status" value="1"/>
</dbReference>
<feature type="transmembrane region" description="Helical" evidence="7">
    <location>
        <begin position="440"/>
        <end position="461"/>
    </location>
</feature>
<evidence type="ECO:0000256" key="3">
    <source>
        <dbReference type="ARBA" id="ARBA00022475"/>
    </source>
</evidence>
<evidence type="ECO:0000256" key="4">
    <source>
        <dbReference type="ARBA" id="ARBA00022692"/>
    </source>
</evidence>
<feature type="transmembrane region" description="Helical" evidence="7">
    <location>
        <begin position="338"/>
        <end position="357"/>
    </location>
</feature>
<organism evidence="9 10">
    <name type="scientific">Gracilibacillus halophilus YIM-C55.5</name>
    <dbReference type="NCBI Taxonomy" id="1308866"/>
    <lineage>
        <taxon>Bacteria</taxon>
        <taxon>Bacillati</taxon>
        <taxon>Bacillota</taxon>
        <taxon>Bacilli</taxon>
        <taxon>Bacillales</taxon>
        <taxon>Bacillaceae</taxon>
        <taxon>Gracilibacillus</taxon>
    </lineage>
</organism>
<dbReference type="PRINTS" id="PR01036">
    <property type="entry name" value="TCRTETB"/>
</dbReference>
<keyword evidence="5 7" id="KW-1133">Transmembrane helix</keyword>
<dbReference type="PATRIC" id="fig|1308866.3.peg.2479"/>
<dbReference type="CDD" id="cd17503">
    <property type="entry name" value="MFS_LmrB_MDR_like"/>
    <property type="match status" value="1"/>
</dbReference>
<evidence type="ECO:0000256" key="1">
    <source>
        <dbReference type="ARBA" id="ARBA00004651"/>
    </source>
</evidence>
<dbReference type="eggNOG" id="COG2814">
    <property type="taxonomic scope" value="Bacteria"/>
</dbReference>
<feature type="transmembrane region" description="Helical" evidence="7">
    <location>
        <begin position="410"/>
        <end position="428"/>
    </location>
</feature>
<dbReference type="PANTHER" id="PTHR42718:SF24">
    <property type="entry name" value="MAJOR FACILITATOR SUPERFAMILY (MFS) PROFILE DOMAIN-CONTAINING PROTEIN"/>
    <property type="match status" value="1"/>
</dbReference>
<dbReference type="InterPro" id="IPR020846">
    <property type="entry name" value="MFS_dom"/>
</dbReference>
<evidence type="ECO:0000313" key="10">
    <source>
        <dbReference type="Proteomes" id="UP000012283"/>
    </source>
</evidence>
<keyword evidence="6 7" id="KW-0472">Membrane</keyword>
<dbReference type="PROSITE" id="PS50850">
    <property type="entry name" value="MFS"/>
    <property type="match status" value="1"/>
</dbReference>
<evidence type="ECO:0000256" key="7">
    <source>
        <dbReference type="SAM" id="Phobius"/>
    </source>
</evidence>
<dbReference type="InterPro" id="IPR011701">
    <property type="entry name" value="MFS"/>
</dbReference>
<reference evidence="9 10" key="1">
    <citation type="submission" date="2013-03" db="EMBL/GenBank/DDBJ databases">
        <title>Draft genome sequence of Gracibacillus halophilus YIM-C55.5, a moderately halophilic and thermophilic organism from the Xiaochaidamu salt lake.</title>
        <authorList>
            <person name="Sugumar T."/>
            <person name="Polireddy D.R."/>
            <person name="Antony A."/>
            <person name="Madhava Y.R."/>
            <person name="Sivakumar N."/>
        </authorList>
    </citation>
    <scope>NUCLEOTIDE SEQUENCE [LARGE SCALE GENOMIC DNA]</scope>
    <source>
        <strain evidence="9 10">YIM-C55.5</strain>
    </source>
</reference>
<comment type="subcellular location">
    <subcellularLocation>
        <location evidence="1">Cell membrane</location>
        <topology evidence="1">Multi-pass membrane protein</topology>
    </subcellularLocation>
</comment>
<feature type="transmembrane region" description="Helical" evidence="7">
    <location>
        <begin position="20"/>
        <end position="44"/>
    </location>
</feature>
<dbReference type="GO" id="GO:0005886">
    <property type="term" value="C:plasma membrane"/>
    <property type="evidence" value="ECO:0007669"/>
    <property type="project" value="UniProtKB-SubCell"/>
</dbReference>
<evidence type="ECO:0000313" key="9">
    <source>
        <dbReference type="EMBL" id="ENH96181.1"/>
    </source>
</evidence>
<feature type="transmembrane region" description="Helical" evidence="7">
    <location>
        <begin position="113"/>
        <end position="134"/>
    </location>
</feature>
<dbReference type="GO" id="GO:0022857">
    <property type="term" value="F:transmembrane transporter activity"/>
    <property type="evidence" value="ECO:0007669"/>
    <property type="project" value="InterPro"/>
</dbReference>
<comment type="caution">
    <text evidence="9">The sequence shown here is derived from an EMBL/GenBank/DDBJ whole genome shotgun (WGS) entry which is preliminary data.</text>
</comment>
<dbReference type="OrthoDB" id="9816041at2"/>
<dbReference type="STRING" id="1308866.J416_12257"/>
<protein>
    <submittedName>
        <fullName evidence="9">Putative MFS-type transporter</fullName>
    </submittedName>
</protein>
<feature type="transmembrane region" description="Helical" evidence="7">
    <location>
        <begin position="363"/>
        <end position="389"/>
    </location>
</feature>
<feature type="domain" description="Major facilitator superfamily (MFS) profile" evidence="8">
    <location>
        <begin position="18"/>
        <end position="466"/>
    </location>
</feature>
<accession>N4WSP1</accession>
<feature type="transmembrane region" description="Helical" evidence="7">
    <location>
        <begin position="273"/>
        <end position="297"/>
    </location>
</feature>
<dbReference type="Gene3D" id="1.20.1250.20">
    <property type="entry name" value="MFS general substrate transporter like domains"/>
    <property type="match status" value="1"/>
</dbReference>
<dbReference type="RefSeq" id="WP_003472193.1">
    <property type="nucleotide sequence ID" value="NZ_APML01000056.1"/>
</dbReference>
<gene>
    <name evidence="9" type="ORF">J416_12257</name>
</gene>
<evidence type="ECO:0000256" key="6">
    <source>
        <dbReference type="ARBA" id="ARBA00023136"/>
    </source>
</evidence>
<feature type="transmembrane region" description="Helical" evidence="7">
    <location>
        <begin position="205"/>
        <end position="223"/>
    </location>
</feature>
<dbReference type="InterPro" id="IPR036259">
    <property type="entry name" value="MFS_trans_sf"/>
</dbReference>
<dbReference type="Gene3D" id="1.20.1720.10">
    <property type="entry name" value="Multidrug resistance protein D"/>
    <property type="match status" value="1"/>
</dbReference>
<feature type="transmembrane region" description="Helical" evidence="7">
    <location>
        <begin position="83"/>
        <end position="107"/>
    </location>
</feature>
<keyword evidence="2" id="KW-0813">Transport</keyword>
<dbReference type="SUPFAM" id="SSF103473">
    <property type="entry name" value="MFS general substrate transporter"/>
    <property type="match status" value="1"/>
</dbReference>
<dbReference type="PANTHER" id="PTHR42718">
    <property type="entry name" value="MAJOR FACILITATOR SUPERFAMILY MULTIDRUG TRANSPORTER MFSC"/>
    <property type="match status" value="1"/>
</dbReference>
<keyword evidence="10" id="KW-1185">Reference proteome</keyword>
<evidence type="ECO:0000256" key="2">
    <source>
        <dbReference type="ARBA" id="ARBA00022448"/>
    </source>
</evidence>
<keyword evidence="3" id="KW-1003">Cell membrane</keyword>
<feature type="transmembrane region" description="Helical" evidence="7">
    <location>
        <begin position="172"/>
        <end position="193"/>
    </location>
</feature>
<feature type="transmembrane region" description="Helical" evidence="7">
    <location>
        <begin position="235"/>
        <end position="252"/>
    </location>
</feature>
<feature type="transmembrane region" description="Helical" evidence="7">
    <location>
        <begin position="309"/>
        <end position="326"/>
    </location>
</feature>
<proteinExistence type="predicted"/>
<sequence length="471" mass="51232">MSTSEIDQDQPPINRTTLMIVLISGAFVAILNQTLLGTALPHIMRSLDISPATAQWLQSVFMLVNGIMIPITAFLIERFTTRALFLTAMGSFAVGTLVCAIAPNFSILMTGRILQAAGAGIMLPLMQTIMFLIFPINKRGSAMGMFGLVIAFAPAIGPTLSGWLVEQFHWKSLFYVVLPIAIIDIIVAYKILVNVTKRTFPRVDLVSIILSTVGFGGLLYGFSSAGSENVGWLNPIVYIPLIIGGITLVFFITRQLRLEQPILEFRIFKNWMFSLATVIGMIAFLAMIGGAIILPIMMQEYLGFTALKSGLMLLPGAAIMGLMNPITGRLFDRFGGRWLAVIGLFLLTTTTFMLAMLTPETTFLYLTIVNAVRMFGVAMVMMPVTTAGLNQLPDHLMPHGTAMNNTMRQMSGAIGTALLVSVMANQAIPSEGMQGMIHGVNVSFIVAGVISFVGFILAFFIKHSIPEQSEE</sequence>
<dbReference type="AlphaFoldDB" id="N4WSP1"/>
<dbReference type="Proteomes" id="UP000012283">
    <property type="component" value="Unassembled WGS sequence"/>
</dbReference>
<keyword evidence="4 7" id="KW-0812">Transmembrane</keyword>
<feature type="transmembrane region" description="Helical" evidence="7">
    <location>
        <begin position="146"/>
        <end position="166"/>
    </location>
</feature>
<name>N4WSP1_9BACI</name>
<feature type="transmembrane region" description="Helical" evidence="7">
    <location>
        <begin position="56"/>
        <end position="76"/>
    </location>
</feature>
<evidence type="ECO:0000256" key="5">
    <source>
        <dbReference type="ARBA" id="ARBA00022989"/>
    </source>
</evidence>
<dbReference type="InterPro" id="IPR004638">
    <property type="entry name" value="EmrB-like"/>
</dbReference>
<dbReference type="NCBIfam" id="TIGR00711">
    <property type="entry name" value="efflux_EmrB"/>
    <property type="match status" value="1"/>
</dbReference>